<dbReference type="Proteomes" id="UP001165422">
    <property type="component" value="Unassembled WGS sequence"/>
</dbReference>
<feature type="transmembrane region" description="Helical" evidence="1">
    <location>
        <begin position="95"/>
        <end position="113"/>
    </location>
</feature>
<keyword evidence="3" id="KW-1185">Reference proteome</keyword>
<proteinExistence type="predicted"/>
<keyword evidence="1" id="KW-1133">Transmembrane helix</keyword>
<name>A0ABS8N5D8_9CLOT</name>
<accession>A0ABS8N5D8</accession>
<dbReference type="Pfam" id="PF12730">
    <property type="entry name" value="ABC2_membrane_4"/>
    <property type="match status" value="1"/>
</dbReference>
<gene>
    <name evidence="2" type="ORF">LN736_09155</name>
</gene>
<dbReference type="EMBL" id="JAJJPB010000009">
    <property type="protein sequence ID" value="MCC9295022.1"/>
    <property type="molecule type" value="Genomic_DNA"/>
</dbReference>
<dbReference type="RefSeq" id="WP_229981417.1">
    <property type="nucleotide sequence ID" value="NZ_JAJJPB010000009.1"/>
</dbReference>
<feature type="transmembrane region" description="Helical" evidence="1">
    <location>
        <begin position="58"/>
        <end position="74"/>
    </location>
</feature>
<organism evidence="2 3">
    <name type="scientific">Clostridium aromativorans</name>
    <dbReference type="NCBI Taxonomy" id="2836848"/>
    <lineage>
        <taxon>Bacteria</taxon>
        <taxon>Bacillati</taxon>
        <taxon>Bacillota</taxon>
        <taxon>Clostridia</taxon>
        <taxon>Eubacteriales</taxon>
        <taxon>Clostridiaceae</taxon>
        <taxon>Clostridium</taxon>
    </lineage>
</organism>
<keyword evidence="1" id="KW-0812">Transmembrane</keyword>
<reference evidence="2" key="1">
    <citation type="submission" date="2021-11" db="EMBL/GenBank/DDBJ databases">
        <authorList>
            <person name="Qingchun L."/>
            <person name="Dong Z."/>
            <person name="Zongwei Q."/>
            <person name="Jia Z."/>
            <person name="Duotao L."/>
        </authorList>
    </citation>
    <scope>NUCLEOTIDE SEQUENCE</scope>
    <source>
        <strain evidence="2">WLY-B-L2</strain>
    </source>
</reference>
<feature type="transmembrane region" description="Helical" evidence="1">
    <location>
        <begin position="133"/>
        <end position="159"/>
    </location>
</feature>
<comment type="caution">
    <text evidence="2">The sequence shown here is derived from an EMBL/GenBank/DDBJ whole genome shotgun (WGS) entry which is preliminary data.</text>
</comment>
<sequence length="241" mass="27674">MPNIIYCELLKLKRSYTSSLILIGGTSMTILMFLARFITESEMIYEKYAYNIDQINFLMIYPILFTLAAAYVFSREFSDKTASTLYTYPVSRFKIFMGKLISIYVLIFITYIVESLSIPVSYYFLHGAIPEYSLMITTVKAQACSLLFQFLLIPIPVLIVNMSKNMTIPSLYGILSFVLNTLLIDKTEHLEYIPTAYPYISAAYIYNLRDIRFSCIIIGTVSIFILFVSTSLYSFCSQDIV</sequence>
<keyword evidence="1" id="KW-0472">Membrane</keyword>
<evidence type="ECO:0000256" key="1">
    <source>
        <dbReference type="SAM" id="Phobius"/>
    </source>
</evidence>
<feature type="transmembrane region" description="Helical" evidence="1">
    <location>
        <begin position="20"/>
        <end position="38"/>
    </location>
</feature>
<protein>
    <submittedName>
        <fullName evidence="2">ABC transporter permease</fullName>
    </submittedName>
</protein>
<evidence type="ECO:0000313" key="3">
    <source>
        <dbReference type="Proteomes" id="UP001165422"/>
    </source>
</evidence>
<evidence type="ECO:0000313" key="2">
    <source>
        <dbReference type="EMBL" id="MCC9295022.1"/>
    </source>
</evidence>
<feature type="transmembrane region" description="Helical" evidence="1">
    <location>
        <begin position="211"/>
        <end position="235"/>
    </location>
</feature>